<keyword evidence="3" id="KW-1185">Reference proteome</keyword>
<name>A0A8X6WZT8_9ARAC</name>
<comment type="caution">
    <text evidence="2">The sequence shown here is derived from an EMBL/GenBank/DDBJ whole genome shotgun (WGS) entry which is preliminary data.</text>
</comment>
<evidence type="ECO:0000256" key="1">
    <source>
        <dbReference type="SAM" id="MobiDB-lite"/>
    </source>
</evidence>
<sequence length="148" mass="15069">MSIARCEQSGAPHGTATCAASLRRAQTAGSGDSEGNTAARSRTPTSETVCGAALRAAAEQADCRTARARNGAGLGCKRAGAEQEGNTRLRDFETTATACASLRVLLAGTGGAARWAARLLPRCFSEVTGVWLCGARAGAVGLRGRRCA</sequence>
<organism evidence="2 3">
    <name type="scientific">Trichonephila inaurata madagascariensis</name>
    <dbReference type="NCBI Taxonomy" id="2747483"/>
    <lineage>
        <taxon>Eukaryota</taxon>
        <taxon>Metazoa</taxon>
        <taxon>Ecdysozoa</taxon>
        <taxon>Arthropoda</taxon>
        <taxon>Chelicerata</taxon>
        <taxon>Arachnida</taxon>
        <taxon>Araneae</taxon>
        <taxon>Araneomorphae</taxon>
        <taxon>Entelegynae</taxon>
        <taxon>Araneoidea</taxon>
        <taxon>Nephilidae</taxon>
        <taxon>Trichonephila</taxon>
        <taxon>Trichonephila inaurata</taxon>
    </lineage>
</organism>
<feature type="region of interest" description="Disordered" evidence="1">
    <location>
        <begin position="25"/>
        <end position="44"/>
    </location>
</feature>
<gene>
    <name evidence="2" type="ORF">TNIN_481811</name>
</gene>
<protein>
    <submittedName>
        <fullName evidence="2">Uncharacterized protein</fullName>
    </submittedName>
</protein>
<dbReference type="Proteomes" id="UP000886998">
    <property type="component" value="Unassembled WGS sequence"/>
</dbReference>
<accession>A0A8X6WZT8</accession>
<dbReference type="AlphaFoldDB" id="A0A8X6WZT8"/>
<evidence type="ECO:0000313" key="2">
    <source>
        <dbReference type="EMBL" id="GFY44368.1"/>
    </source>
</evidence>
<evidence type="ECO:0000313" key="3">
    <source>
        <dbReference type="Proteomes" id="UP000886998"/>
    </source>
</evidence>
<dbReference type="EMBL" id="BMAV01004213">
    <property type="protein sequence ID" value="GFY44368.1"/>
    <property type="molecule type" value="Genomic_DNA"/>
</dbReference>
<reference evidence="2" key="1">
    <citation type="submission" date="2020-08" db="EMBL/GenBank/DDBJ databases">
        <title>Multicomponent nature underlies the extraordinary mechanical properties of spider dragline silk.</title>
        <authorList>
            <person name="Kono N."/>
            <person name="Nakamura H."/>
            <person name="Mori M."/>
            <person name="Yoshida Y."/>
            <person name="Ohtoshi R."/>
            <person name="Malay A.D."/>
            <person name="Moran D.A.P."/>
            <person name="Tomita M."/>
            <person name="Numata K."/>
            <person name="Arakawa K."/>
        </authorList>
    </citation>
    <scope>NUCLEOTIDE SEQUENCE</scope>
</reference>
<proteinExistence type="predicted"/>
<feature type="compositionally biased region" description="Polar residues" evidence="1">
    <location>
        <begin position="27"/>
        <end position="44"/>
    </location>
</feature>